<evidence type="ECO:0000259" key="10">
    <source>
        <dbReference type="Pfam" id="PF00586"/>
    </source>
</evidence>
<sequence>MSKDFDMMSTVEYGGCSAKLPASELEKLLADIPVLESERLLVGSDTHDDAMVWKINDETAIISTTDFFPPVCSDAYEFGQVAAANSLSDIYAMGGIAITALNLVMFPSQRIPMEVLRDMLRGGADKCLEAGVVIGGGHTIDDYPPKYGLAVTGTVHPERIITNSAAESGDLLILTKALGTGVLAAGKRIGEVLEEDFHGAVESMKQLNKSAAGIMQKYGVVCATDITGFSLLGHALKLARESGVSIEMDSTSIPSLPGAYNLLEYGCIPGAAFRNLNYVEDSVQFAPDLDYNLKMLAADAQTSGGILMCIKEGAAEDALKELRETYQYSAIIGRVKGPNSDGSFLILR</sequence>
<dbReference type="EMBL" id="JAQQAL010000005">
    <property type="protein sequence ID" value="MDC7225327.1"/>
    <property type="molecule type" value="Genomic_DNA"/>
</dbReference>
<keyword evidence="3 9" id="KW-0479">Metal-binding</keyword>
<dbReference type="SUPFAM" id="SSF56042">
    <property type="entry name" value="PurM C-terminal domain-like"/>
    <property type="match status" value="1"/>
</dbReference>
<feature type="binding site" description="in other chain" evidence="9">
    <location>
        <position position="89"/>
    </location>
    <ligand>
        <name>ATP</name>
        <dbReference type="ChEBI" id="CHEBI:30616"/>
        <note>ligand shared between dimeric partners</note>
    </ligand>
</feature>
<dbReference type="PANTHER" id="PTHR10256">
    <property type="entry name" value="SELENIDE, WATER DIKINASE"/>
    <property type="match status" value="1"/>
</dbReference>
<dbReference type="GO" id="GO:0005524">
    <property type="term" value="F:ATP binding"/>
    <property type="evidence" value="ECO:0007669"/>
    <property type="project" value="UniProtKB-UniRule"/>
</dbReference>
<keyword evidence="7 9" id="KW-0460">Magnesium</keyword>
<organism evidence="12 13">
    <name type="scientific">Candidatus Thalassospirochaeta sargassi</name>
    <dbReference type="NCBI Taxonomy" id="3119039"/>
    <lineage>
        <taxon>Bacteria</taxon>
        <taxon>Pseudomonadati</taxon>
        <taxon>Spirochaetota</taxon>
        <taxon>Spirochaetia</taxon>
        <taxon>Spirochaetales</taxon>
        <taxon>Spirochaetaceae</taxon>
        <taxon>Candidatus Thalassospirochaeta</taxon>
    </lineage>
</organism>
<evidence type="ECO:0000313" key="12">
    <source>
        <dbReference type="EMBL" id="MDC7225327.1"/>
    </source>
</evidence>
<keyword evidence="6 9" id="KW-0067">ATP-binding</keyword>
<comment type="cofactor">
    <cofactor evidence="9">
        <name>Mg(2+)</name>
        <dbReference type="ChEBI" id="CHEBI:18420"/>
    </cofactor>
    <text evidence="9">Binds 1 Mg(2+) ion per monomer.</text>
</comment>
<dbReference type="GO" id="GO:0005737">
    <property type="term" value="C:cytoplasm"/>
    <property type="evidence" value="ECO:0007669"/>
    <property type="project" value="TreeGrafter"/>
</dbReference>
<dbReference type="InterPro" id="IPR010918">
    <property type="entry name" value="PurM-like_C_dom"/>
</dbReference>
<comment type="similarity">
    <text evidence="1 9">Belongs to the selenophosphate synthase 1 family. Class I subfamily.</text>
</comment>
<dbReference type="HAMAP" id="MF_00625">
    <property type="entry name" value="SelD"/>
    <property type="match status" value="1"/>
</dbReference>
<dbReference type="InterPro" id="IPR023061">
    <property type="entry name" value="SelD_I"/>
</dbReference>
<feature type="domain" description="PurM-like N-terminal" evidence="10">
    <location>
        <begin position="48"/>
        <end position="155"/>
    </location>
</feature>
<feature type="binding site" evidence="9">
    <location>
        <begin position="137"/>
        <end position="139"/>
    </location>
    <ligand>
        <name>ATP</name>
        <dbReference type="ChEBI" id="CHEBI:30616"/>
        <note>ligand shared between dimeric partners</note>
    </ligand>
</feature>
<dbReference type="FunFam" id="3.30.1330.10:FF:000003">
    <property type="entry name" value="Selenide, water dikinase"/>
    <property type="match status" value="1"/>
</dbReference>
<feature type="binding site" evidence="9">
    <location>
        <position position="225"/>
    </location>
    <ligand>
        <name>Mg(2+)</name>
        <dbReference type="ChEBI" id="CHEBI:18420"/>
    </ligand>
</feature>
<feature type="domain" description="PurM-like C-terminal" evidence="11">
    <location>
        <begin position="168"/>
        <end position="339"/>
    </location>
</feature>
<dbReference type="Gene3D" id="3.90.650.10">
    <property type="entry name" value="PurM-like C-terminal domain"/>
    <property type="match status" value="1"/>
</dbReference>
<comment type="subunit">
    <text evidence="9">Homodimer.</text>
</comment>
<evidence type="ECO:0000256" key="7">
    <source>
        <dbReference type="ARBA" id="ARBA00022842"/>
    </source>
</evidence>
<evidence type="ECO:0000256" key="1">
    <source>
        <dbReference type="ARBA" id="ARBA00008026"/>
    </source>
</evidence>
<gene>
    <name evidence="9 12" type="primary">selD</name>
    <name evidence="12" type="ORF">PQJ61_01030</name>
</gene>
<evidence type="ECO:0000256" key="4">
    <source>
        <dbReference type="ARBA" id="ARBA00022741"/>
    </source>
</evidence>
<feature type="active site" evidence="9">
    <location>
        <position position="16"/>
    </location>
</feature>
<feature type="binding site" description="in other chain" evidence="9">
    <location>
        <position position="66"/>
    </location>
    <ligand>
        <name>ATP</name>
        <dbReference type="ChEBI" id="CHEBI:30616"/>
        <note>ligand shared between dimeric partners</note>
    </ligand>
</feature>
<dbReference type="SUPFAM" id="SSF55326">
    <property type="entry name" value="PurM N-terminal domain-like"/>
    <property type="match status" value="1"/>
</dbReference>
<dbReference type="EC" id="2.7.9.3" evidence="9"/>
<feature type="site" description="Important for catalytic activity" evidence="9">
    <location>
        <position position="19"/>
    </location>
</feature>
<comment type="caution">
    <text evidence="12">The sequence shown here is derived from an EMBL/GenBank/DDBJ whole genome shotgun (WGS) entry which is preliminary data.</text>
</comment>
<feature type="binding site" evidence="9">
    <location>
        <position position="89"/>
    </location>
    <ligand>
        <name>Mg(2+)</name>
        <dbReference type="ChEBI" id="CHEBI:18420"/>
    </ligand>
</feature>
<dbReference type="CDD" id="cd02195">
    <property type="entry name" value="SelD"/>
    <property type="match status" value="1"/>
</dbReference>
<proteinExistence type="inferred from homology"/>
<dbReference type="Proteomes" id="UP001221217">
    <property type="component" value="Unassembled WGS sequence"/>
</dbReference>
<evidence type="ECO:0000256" key="2">
    <source>
        <dbReference type="ARBA" id="ARBA00022679"/>
    </source>
</evidence>
<dbReference type="PIRSF" id="PIRSF036407">
    <property type="entry name" value="Selenphspht_syn"/>
    <property type="match status" value="1"/>
</dbReference>
<keyword evidence="4 9" id="KW-0547">Nucleotide-binding</keyword>
<comment type="catalytic activity">
    <reaction evidence="9">
        <text>hydrogenselenide + ATP + H2O = selenophosphate + AMP + phosphate + 2 H(+)</text>
        <dbReference type="Rhea" id="RHEA:18737"/>
        <dbReference type="ChEBI" id="CHEBI:15377"/>
        <dbReference type="ChEBI" id="CHEBI:15378"/>
        <dbReference type="ChEBI" id="CHEBI:16144"/>
        <dbReference type="ChEBI" id="CHEBI:29317"/>
        <dbReference type="ChEBI" id="CHEBI:30616"/>
        <dbReference type="ChEBI" id="CHEBI:43474"/>
        <dbReference type="ChEBI" id="CHEBI:456215"/>
        <dbReference type="EC" id="2.7.9.3"/>
    </reaction>
</comment>
<dbReference type="AlphaFoldDB" id="A0AAJ1ICP6"/>
<evidence type="ECO:0000256" key="8">
    <source>
        <dbReference type="ARBA" id="ARBA00023266"/>
    </source>
</evidence>
<keyword evidence="5 9" id="KW-0418">Kinase</keyword>
<feature type="binding site" evidence="9">
    <location>
        <position position="49"/>
    </location>
    <ligand>
        <name>Mg(2+)</name>
        <dbReference type="ChEBI" id="CHEBI:18420"/>
    </ligand>
</feature>
<dbReference type="GO" id="GO:0016260">
    <property type="term" value="P:selenocysteine biosynthetic process"/>
    <property type="evidence" value="ECO:0007669"/>
    <property type="project" value="InterPro"/>
</dbReference>
<dbReference type="GO" id="GO:0004756">
    <property type="term" value="F:selenide, water dikinase activity"/>
    <property type="evidence" value="ECO:0007669"/>
    <property type="project" value="UniProtKB-UniRule"/>
</dbReference>
<evidence type="ECO:0000259" key="11">
    <source>
        <dbReference type="Pfam" id="PF02769"/>
    </source>
</evidence>
<evidence type="ECO:0000313" key="13">
    <source>
        <dbReference type="Proteomes" id="UP001221217"/>
    </source>
</evidence>
<dbReference type="InterPro" id="IPR036921">
    <property type="entry name" value="PurM-like_N_sf"/>
</dbReference>
<reference evidence="12 13" key="1">
    <citation type="submission" date="2022-12" db="EMBL/GenBank/DDBJ databases">
        <title>Metagenome assembled genome from gulf of manar.</title>
        <authorList>
            <person name="Kohli P."/>
            <person name="Pk S."/>
            <person name="Venkata Ramana C."/>
            <person name="Sasikala C."/>
        </authorList>
    </citation>
    <scope>NUCLEOTIDE SEQUENCE [LARGE SCALE GENOMIC DNA]</scope>
    <source>
        <strain evidence="12">JB008</strain>
    </source>
</reference>
<accession>A0AAJ1ICP6</accession>
<name>A0AAJ1ICP6_9SPIO</name>
<feature type="binding site" description="in other chain" evidence="9">
    <location>
        <begin position="46"/>
        <end position="48"/>
    </location>
    <ligand>
        <name>ATP</name>
        <dbReference type="ChEBI" id="CHEBI:30616"/>
        <note>ligand shared between dimeric partners</note>
    </ligand>
</feature>
<evidence type="ECO:0000256" key="5">
    <source>
        <dbReference type="ARBA" id="ARBA00022777"/>
    </source>
</evidence>
<dbReference type="InterPro" id="IPR004536">
    <property type="entry name" value="SPS/SelD"/>
</dbReference>
<dbReference type="Pfam" id="PF02769">
    <property type="entry name" value="AIRS_C"/>
    <property type="match status" value="1"/>
</dbReference>
<dbReference type="PANTHER" id="PTHR10256:SF0">
    <property type="entry name" value="INACTIVE SELENIDE, WATER DIKINASE-LIKE PROTEIN-RELATED"/>
    <property type="match status" value="1"/>
</dbReference>
<keyword evidence="2 9" id="KW-0808">Transferase</keyword>
<evidence type="ECO:0000256" key="3">
    <source>
        <dbReference type="ARBA" id="ARBA00022723"/>
    </source>
</evidence>
<dbReference type="InterPro" id="IPR016188">
    <property type="entry name" value="PurM-like_N"/>
</dbReference>
<dbReference type="Pfam" id="PF00586">
    <property type="entry name" value="AIRS"/>
    <property type="match status" value="1"/>
</dbReference>
<protein>
    <recommendedName>
        <fullName evidence="9">Selenide, water dikinase</fullName>
        <ecNumber evidence="9">2.7.9.3</ecNumber>
    </recommendedName>
    <alternativeName>
        <fullName evidence="9">Selenium donor protein</fullName>
    </alternativeName>
    <alternativeName>
        <fullName evidence="9">Selenophosphate synthase</fullName>
    </alternativeName>
</protein>
<dbReference type="InterPro" id="IPR036676">
    <property type="entry name" value="PurM-like_C_sf"/>
</dbReference>
<evidence type="ECO:0000256" key="9">
    <source>
        <dbReference type="HAMAP-Rule" id="MF_00625"/>
    </source>
</evidence>
<evidence type="ECO:0000256" key="6">
    <source>
        <dbReference type="ARBA" id="ARBA00022840"/>
    </source>
</evidence>
<dbReference type="NCBIfam" id="TIGR00476">
    <property type="entry name" value="selD"/>
    <property type="match status" value="1"/>
</dbReference>
<comment type="function">
    <text evidence="9">Synthesizes selenophosphate from selenide and ATP.</text>
</comment>
<keyword evidence="8 9" id="KW-0711">Selenium</keyword>
<dbReference type="Gene3D" id="3.30.1330.10">
    <property type="entry name" value="PurM-like, N-terminal domain"/>
    <property type="match status" value="1"/>
</dbReference>
<feature type="binding site" description="in other chain" evidence="9">
    <location>
        <position position="19"/>
    </location>
    <ligand>
        <name>ATP</name>
        <dbReference type="ChEBI" id="CHEBI:30616"/>
        <note>ligand shared between dimeric partners</note>
    </ligand>
</feature>
<dbReference type="GO" id="GO:0000287">
    <property type="term" value="F:magnesium ion binding"/>
    <property type="evidence" value="ECO:0007669"/>
    <property type="project" value="UniProtKB-UniRule"/>
</dbReference>
<dbReference type="NCBIfam" id="NF002098">
    <property type="entry name" value="PRK00943.1"/>
    <property type="match status" value="1"/>
</dbReference>